<organism evidence="1 2">
    <name type="scientific">Candidatus Mycolicibacterium alkanivorans</name>
    <dbReference type="NCBI Taxonomy" id="2954114"/>
    <lineage>
        <taxon>Bacteria</taxon>
        <taxon>Bacillati</taxon>
        <taxon>Actinomycetota</taxon>
        <taxon>Actinomycetes</taxon>
        <taxon>Mycobacteriales</taxon>
        <taxon>Mycobacteriaceae</taxon>
        <taxon>Mycolicibacterium</taxon>
    </lineage>
</organism>
<dbReference type="EMBL" id="JAIVFL010000001">
    <property type="protein sequence ID" value="MCI4673434.1"/>
    <property type="molecule type" value="Genomic_DNA"/>
</dbReference>
<evidence type="ECO:0008006" key="3">
    <source>
        <dbReference type="Google" id="ProtNLM"/>
    </source>
</evidence>
<protein>
    <recommendedName>
        <fullName evidence="3">DUF732 domain-containing protein</fullName>
    </recommendedName>
</protein>
<dbReference type="RefSeq" id="WP_243069973.1">
    <property type="nucleotide sequence ID" value="NZ_JAIVFL010000001.1"/>
</dbReference>
<name>A0ABS9YSS2_9MYCO</name>
<sequence length="171" mass="17716">MRQSVIGVGVGVAGVLVAGVFGTGAAAASPPYYGMTYAKAVGIMQSKGQTPAIATVIGSQLPTDDCVVTNAYKSFTLDSSGRTAHRGTWMLDLNCNRAVAQAGKPGNSVMTPEGQKAKAIDIKSTSISDDFAKATKNGKAPWCEANARRCQQICDSSGMCSDDLVKYLASL</sequence>
<evidence type="ECO:0000313" key="1">
    <source>
        <dbReference type="EMBL" id="MCI4673434.1"/>
    </source>
</evidence>
<reference evidence="1" key="1">
    <citation type="journal article" date="2022" name="ISME J.">
        <title>Identification of active gaseous-alkane degraders at natural gas seeps.</title>
        <authorList>
            <person name="Farhan Ul Haque M."/>
            <person name="Hernandez M."/>
            <person name="Crombie A.T."/>
            <person name="Murrell J.C."/>
        </authorList>
    </citation>
    <scope>NUCLEOTIDE SEQUENCE</scope>
    <source>
        <strain evidence="1">ANDR5</strain>
    </source>
</reference>
<accession>A0ABS9YSS2</accession>
<gene>
    <name evidence="1" type="ORF">K9U37_00065</name>
</gene>
<comment type="caution">
    <text evidence="1">The sequence shown here is derived from an EMBL/GenBank/DDBJ whole genome shotgun (WGS) entry which is preliminary data.</text>
</comment>
<evidence type="ECO:0000313" key="2">
    <source>
        <dbReference type="Proteomes" id="UP001139068"/>
    </source>
</evidence>
<dbReference type="Proteomes" id="UP001139068">
    <property type="component" value="Unassembled WGS sequence"/>
</dbReference>
<keyword evidence="2" id="KW-1185">Reference proteome</keyword>
<proteinExistence type="predicted"/>